<name>A0A4Q9DUZ5_9BACL</name>
<dbReference type="PANTHER" id="PTHR38733">
    <property type="entry name" value="PROTEIN MCRC"/>
    <property type="match status" value="1"/>
</dbReference>
<dbReference type="PANTHER" id="PTHR38733:SF1">
    <property type="entry name" value="TYPE IV METHYL-DIRECTED RESTRICTION ENZYME ECOKMCRBC"/>
    <property type="match status" value="1"/>
</dbReference>
<comment type="caution">
    <text evidence="1">The sequence shown here is derived from an EMBL/GenBank/DDBJ whole genome shotgun (WGS) entry which is preliminary data.</text>
</comment>
<reference evidence="1 2" key="1">
    <citation type="submission" date="2019-02" db="EMBL/GenBank/DDBJ databases">
        <title>Paenibacillus sp. nov., isolated from surface-sterilized tissue of Thalictrum simplex L.</title>
        <authorList>
            <person name="Tuo L."/>
        </authorList>
    </citation>
    <scope>NUCLEOTIDE SEQUENCE [LARGE SCALE GENOMIC DNA]</scope>
    <source>
        <strain evidence="1 2">N2SHLJ1</strain>
    </source>
</reference>
<gene>
    <name evidence="1" type="ORF">EYB31_06415</name>
</gene>
<accession>A0A4Q9DUZ5</accession>
<dbReference type="OrthoDB" id="9786961at2"/>
<sequence>MKNKLFPGNDWSVLNKLPDWLTDLDLSDRHHPYTNLGIYQDQQGRYLAKGYVGVCRLKANGRRVLDKEGRECILRVVPRFPGLEPLAMLNELQDDDEFAQYLMPERALLKGSTEESKDILDNELFYFYPNEPLIPLAHEAMKDSSLLTVMLFLNGLKAVCRKPLMGSMQQHEENLTGKVKGKILVSPNIKHNAARARVERIYCRYQVYSMDILENRILKYALHKANRFLNRFFSHVSTDSLQKIRQAVHYCNKALEHVSLKNITEAELRSAKAAGFYAYYKPVLEAAKMVIKGISIRADGEVEDVGYITPYAINMQKLFEFYVRAVIKRELKKNPDWHISLEPYFKPHEIHRNENIYLMRNVRPDIVLKYMKLEGDQSEAKYIVFDVKYKRSDNKFSAREDTHQLLSYRMLFDAEHIGFLFPNCVESSQPTEIVSRQHTKTYYYQFKVSLEEKGCAKLCQFLGGIGSS</sequence>
<evidence type="ECO:0000313" key="1">
    <source>
        <dbReference type="EMBL" id="TBL80847.1"/>
    </source>
</evidence>
<keyword evidence="2" id="KW-1185">Reference proteome</keyword>
<dbReference type="InterPro" id="IPR019292">
    <property type="entry name" value="McrC"/>
</dbReference>
<dbReference type="Pfam" id="PF10117">
    <property type="entry name" value="McrBC"/>
    <property type="match status" value="1"/>
</dbReference>
<proteinExistence type="predicted"/>
<organism evidence="1 2">
    <name type="scientific">Paenibacillus thalictri</name>
    <dbReference type="NCBI Taxonomy" id="2527873"/>
    <lineage>
        <taxon>Bacteria</taxon>
        <taxon>Bacillati</taxon>
        <taxon>Bacillota</taxon>
        <taxon>Bacilli</taxon>
        <taxon>Bacillales</taxon>
        <taxon>Paenibacillaceae</taxon>
        <taxon>Paenibacillus</taxon>
    </lineage>
</organism>
<protein>
    <recommendedName>
        <fullName evidence="3">Restriction endonuclease</fullName>
    </recommendedName>
</protein>
<dbReference type="Proteomes" id="UP000293142">
    <property type="component" value="Unassembled WGS sequence"/>
</dbReference>
<evidence type="ECO:0000313" key="2">
    <source>
        <dbReference type="Proteomes" id="UP000293142"/>
    </source>
</evidence>
<dbReference type="EMBL" id="SIRE01000004">
    <property type="protein sequence ID" value="TBL80847.1"/>
    <property type="molecule type" value="Genomic_DNA"/>
</dbReference>
<evidence type="ECO:0008006" key="3">
    <source>
        <dbReference type="Google" id="ProtNLM"/>
    </source>
</evidence>
<dbReference type="RefSeq" id="WP_131012451.1">
    <property type="nucleotide sequence ID" value="NZ_SIRE01000004.1"/>
</dbReference>
<dbReference type="AlphaFoldDB" id="A0A4Q9DUZ5"/>